<reference evidence="1" key="1">
    <citation type="journal article" date="2023" name="G3 (Bethesda)">
        <title>Whole genome assemblies of Zophobas morio and Tenebrio molitor.</title>
        <authorList>
            <person name="Kaur S."/>
            <person name="Stinson S.A."/>
            <person name="diCenzo G.C."/>
        </authorList>
    </citation>
    <scope>NUCLEOTIDE SEQUENCE</scope>
    <source>
        <strain evidence="1">QUZm001</strain>
    </source>
</reference>
<keyword evidence="2" id="KW-1185">Reference proteome</keyword>
<evidence type="ECO:0000313" key="1">
    <source>
        <dbReference type="EMBL" id="KAJ3643846.1"/>
    </source>
</evidence>
<dbReference type="AlphaFoldDB" id="A0AA38HUJ3"/>
<dbReference type="EMBL" id="JALNTZ010000008">
    <property type="protein sequence ID" value="KAJ3643846.1"/>
    <property type="molecule type" value="Genomic_DNA"/>
</dbReference>
<accession>A0AA38HUJ3</accession>
<organism evidence="1 2">
    <name type="scientific">Zophobas morio</name>
    <dbReference type="NCBI Taxonomy" id="2755281"/>
    <lineage>
        <taxon>Eukaryota</taxon>
        <taxon>Metazoa</taxon>
        <taxon>Ecdysozoa</taxon>
        <taxon>Arthropoda</taxon>
        <taxon>Hexapoda</taxon>
        <taxon>Insecta</taxon>
        <taxon>Pterygota</taxon>
        <taxon>Neoptera</taxon>
        <taxon>Endopterygota</taxon>
        <taxon>Coleoptera</taxon>
        <taxon>Polyphaga</taxon>
        <taxon>Cucujiformia</taxon>
        <taxon>Tenebrionidae</taxon>
        <taxon>Zophobas</taxon>
    </lineage>
</organism>
<proteinExistence type="predicted"/>
<protein>
    <submittedName>
        <fullName evidence="1">Uncharacterized protein</fullName>
    </submittedName>
</protein>
<evidence type="ECO:0000313" key="2">
    <source>
        <dbReference type="Proteomes" id="UP001168821"/>
    </source>
</evidence>
<comment type="caution">
    <text evidence="1">The sequence shown here is derived from an EMBL/GenBank/DDBJ whole genome shotgun (WGS) entry which is preliminary data.</text>
</comment>
<dbReference type="Proteomes" id="UP001168821">
    <property type="component" value="Unassembled WGS sequence"/>
</dbReference>
<gene>
    <name evidence="1" type="ORF">Zmor_026531</name>
</gene>
<name>A0AA38HUJ3_9CUCU</name>
<sequence length="109" mass="12458">MMLLVNRCLFCVVAFSSFVEGHQLWMFFGMDLFMYTYLQRMTLKQRGCVGTLRRRGARCSCDLAAFVDDGGESELCFHQAFSSLASRFRFCVVRQPISGVLCRRTVGCL</sequence>